<evidence type="ECO:0000313" key="2">
    <source>
        <dbReference type="Proteomes" id="UP000252249"/>
    </source>
</evidence>
<evidence type="ECO:0000313" key="1">
    <source>
        <dbReference type="EMBL" id="RCU57143.1"/>
    </source>
</evidence>
<proteinExistence type="predicted"/>
<dbReference type="AlphaFoldDB" id="A0A368P3V9"/>
<comment type="caution">
    <text evidence="1">The sequence shown here is derived from an EMBL/GenBank/DDBJ whole genome shotgun (WGS) entry which is preliminary data.</text>
</comment>
<dbReference type="RefSeq" id="WP_072351235.1">
    <property type="nucleotide sequence ID" value="NZ_JAWVXR010000005.1"/>
</dbReference>
<name>A0A368P3V9_9FLAO</name>
<organism evidence="1 2">
    <name type="scientific">Oceanihabitans sediminis</name>
    <dbReference type="NCBI Taxonomy" id="1812012"/>
    <lineage>
        <taxon>Bacteria</taxon>
        <taxon>Pseudomonadati</taxon>
        <taxon>Bacteroidota</taxon>
        <taxon>Flavobacteriia</taxon>
        <taxon>Flavobacteriales</taxon>
        <taxon>Flavobacteriaceae</taxon>
        <taxon>Oceanihabitans</taxon>
    </lineage>
</organism>
<dbReference type="EMBL" id="QPIG01000003">
    <property type="protein sequence ID" value="RCU57143.1"/>
    <property type="molecule type" value="Genomic_DNA"/>
</dbReference>
<dbReference type="InterPro" id="IPR010321">
    <property type="entry name" value="DUF922"/>
</dbReference>
<keyword evidence="2" id="KW-1185">Reference proteome</keyword>
<sequence>MYFKLLFIGFCLLNIQTDVATITWSEDYNLTWSDFKGPIETASDAVAITASGISFGYAIKSENKEVSGFKTKILAHFYPEKSWYKAALADEHILAHEQFHFNITELYARKFRERVARLQPSTDVSFQLEALHKEINRELAAKQIQYDAETDFSRDFEQQAIWEKYIEQELAKLATYKSEE</sequence>
<gene>
    <name evidence="1" type="ORF">DU428_09365</name>
</gene>
<reference evidence="1 2" key="1">
    <citation type="submission" date="2018-07" db="EMBL/GenBank/DDBJ databases">
        <title>Oceanihabitans testaceum sp. nov., isolated from marine sediment.</title>
        <authorList>
            <person name="Li C.-M."/>
        </authorList>
    </citation>
    <scope>NUCLEOTIDE SEQUENCE [LARGE SCALE GENOMIC DNA]</scope>
    <source>
        <strain evidence="1 2">S9-10</strain>
    </source>
</reference>
<protein>
    <submittedName>
        <fullName evidence="1">DUF922 domain-containing protein</fullName>
    </submittedName>
</protein>
<dbReference type="Pfam" id="PF06037">
    <property type="entry name" value="DUF922"/>
    <property type="match status" value="1"/>
</dbReference>
<accession>A0A368P3V9</accession>
<dbReference type="Proteomes" id="UP000252249">
    <property type="component" value="Unassembled WGS sequence"/>
</dbReference>
<dbReference type="OrthoDB" id="5431540at2"/>